<evidence type="ECO:0000256" key="4">
    <source>
        <dbReference type="ARBA" id="ARBA00022692"/>
    </source>
</evidence>
<feature type="transmembrane region" description="Helical" evidence="8">
    <location>
        <begin position="181"/>
        <end position="202"/>
    </location>
</feature>
<dbReference type="Gene3D" id="1.20.1250.20">
    <property type="entry name" value="MFS general substrate transporter like domains"/>
    <property type="match status" value="1"/>
</dbReference>
<evidence type="ECO:0000259" key="9">
    <source>
        <dbReference type="PROSITE" id="PS50850"/>
    </source>
</evidence>
<feature type="transmembrane region" description="Helical" evidence="8">
    <location>
        <begin position="118"/>
        <end position="139"/>
    </location>
</feature>
<evidence type="ECO:0000256" key="1">
    <source>
        <dbReference type="ARBA" id="ARBA00004651"/>
    </source>
</evidence>
<dbReference type="InterPro" id="IPR020846">
    <property type="entry name" value="MFS_dom"/>
</dbReference>
<feature type="transmembrane region" description="Helical" evidence="8">
    <location>
        <begin position="347"/>
        <end position="366"/>
    </location>
</feature>
<evidence type="ECO:0000256" key="2">
    <source>
        <dbReference type="ARBA" id="ARBA00022448"/>
    </source>
</evidence>
<keyword evidence="2" id="KW-0813">Transport</keyword>
<name>A0ABS2U814_9ACTN</name>
<dbReference type="SUPFAM" id="SSF103473">
    <property type="entry name" value="MFS general substrate transporter"/>
    <property type="match status" value="1"/>
</dbReference>
<organism evidence="10 11">
    <name type="scientific">Actinacidiphila acididurans</name>
    <dbReference type="NCBI Taxonomy" id="2784346"/>
    <lineage>
        <taxon>Bacteria</taxon>
        <taxon>Bacillati</taxon>
        <taxon>Actinomycetota</taxon>
        <taxon>Actinomycetes</taxon>
        <taxon>Kitasatosporales</taxon>
        <taxon>Streptomycetaceae</taxon>
        <taxon>Actinacidiphila</taxon>
    </lineage>
</organism>
<dbReference type="PANTHER" id="PTHR23501">
    <property type="entry name" value="MAJOR FACILITATOR SUPERFAMILY"/>
    <property type="match status" value="1"/>
</dbReference>
<dbReference type="Proteomes" id="UP000749040">
    <property type="component" value="Unassembled WGS sequence"/>
</dbReference>
<dbReference type="SUPFAM" id="SSF46785">
    <property type="entry name" value="Winged helix' DNA-binding domain"/>
    <property type="match status" value="1"/>
</dbReference>
<feature type="transmembrane region" description="Helical" evidence="8">
    <location>
        <begin position="414"/>
        <end position="432"/>
    </location>
</feature>
<comment type="caution">
    <text evidence="10">The sequence shown here is derived from an EMBL/GenBank/DDBJ whole genome shotgun (WGS) entry which is preliminary data.</text>
</comment>
<feature type="transmembrane region" description="Helical" evidence="8">
    <location>
        <begin position="240"/>
        <end position="261"/>
    </location>
</feature>
<dbReference type="InterPro" id="IPR004638">
    <property type="entry name" value="EmrB-like"/>
</dbReference>
<dbReference type="Gene3D" id="1.20.1720.10">
    <property type="entry name" value="Multidrug resistance protein D"/>
    <property type="match status" value="1"/>
</dbReference>
<proteinExistence type="predicted"/>
<evidence type="ECO:0000256" key="5">
    <source>
        <dbReference type="ARBA" id="ARBA00022989"/>
    </source>
</evidence>
<dbReference type="Pfam" id="PF07690">
    <property type="entry name" value="MFS_1"/>
    <property type="match status" value="1"/>
</dbReference>
<evidence type="ECO:0000256" key="6">
    <source>
        <dbReference type="ARBA" id="ARBA00023136"/>
    </source>
</evidence>
<feature type="transmembrane region" description="Helical" evidence="8">
    <location>
        <begin position="214"/>
        <end position="234"/>
    </location>
</feature>
<feature type="transmembrane region" description="Helical" evidence="8">
    <location>
        <begin position="151"/>
        <end position="169"/>
    </location>
</feature>
<feature type="transmembrane region" description="Helical" evidence="8">
    <location>
        <begin position="378"/>
        <end position="402"/>
    </location>
</feature>
<dbReference type="EMBL" id="JADKYB010000044">
    <property type="protein sequence ID" value="MBM9510635.1"/>
    <property type="molecule type" value="Genomic_DNA"/>
</dbReference>
<dbReference type="PANTHER" id="PTHR23501:SF197">
    <property type="entry name" value="COMD"/>
    <property type="match status" value="1"/>
</dbReference>
<dbReference type="PRINTS" id="PR01036">
    <property type="entry name" value="TCRTETB"/>
</dbReference>
<reference evidence="10 11" key="1">
    <citation type="submission" date="2021-01" db="EMBL/GenBank/DDBJ databases">
        <title>Streptomyces acididurans sp. nov., isolated from a peat swamp forest soil.</title>
        <authorList>
            <person name="Chantavorakit T."/>
            <person name="Duangmal K."/>
        </authorList>
    </citation>
    <scope>NUCLEOTIDE SEQUENCE [LARGE SCALE GENOMIC DNA]</scope>
    <source>
        <strain evidence="10 11">KK5PA1</strain>
    </source>
</reference>
<evidence type="ECO:0000313" key="10">
    <source>
        <dbReference type="EMBL" id="MBM9510635.1"/>
    </source>
</evidence>
<dbReference type="InterPro" id="IPR036390">
    <property type="entry name" value="WH_DNA-bd_sf"/>
</dbReference>
<dbReference type="NCBIfam" id="TIGR00711">
    <property type="entry name" value="efflux_EmrB"/>
    <property type="match status" value="1"/>
</dbReference>
<dbReference type="PROSITE" id="PS50850">
    <property type="entry name" value="MFS"/>
    <property type="match status" value="1"/>
</dbReference>
<feature type="domain" description="Major facilitator superfamily (MFS) profile" evidence="9">
    <location>
        <begin position="28"/>
        <end position="510"/>
    </location>
</feature>
<protein>
    <submittedName>
        <fullName evidence="10">DHA2 family efflux MFS transporter permease subunit</fullName>
    </submittedName>
</protein>
<keyword evidence="11" id="KW-1185">Reference proteome</keyword>
<keyword evidence="5 8" id="KW-1133">Transmembrane helix</keyword>
<evidence type="ECO:0000256" key="7">
    <source>
        <dbReference type="SAM" id="MobiDB-lite"/>
    </source>
</evidence>
<dbReference type="InterPro" id="IPR036259">
    <property type="entry name" value="MFS_trans_sf"/>
</dbReference>
<evidence type="ECO:0000313" key="11">
    <source>
        <dbReference type="Proteomes" id="UP000749040"/>
    </source>
</evidence>
<feature type="transmembrane region" description="Helical" evidence="8">
    <location>
        <begin position="27"/>
        <end position="50"/>
    </location>
</feature>
<evidence type="ECO:0000256" key="8">
    <source>
        <dbReference type="SAM" id="Phobius"/>
    </source>
</evidence>
<feature type="region of interest" description="Disordered" evidence="7">
    <location>
        <begin position="667"/>
        <end position="691"/>
    </location>
</feature>
<dbReference type="RefSeq" id="WP_205364962.1">
    <property type="nucleotide sequence ID" value="NZ_JADKYB010000044.1"/>
</dbReference>
<evidence type="ECO:0000256" key="3">
    <source>
        <dbReference type="ARBA" id="ARBA00022475"/>
    </source>
</evidence>
<gene>
    <name evidence="10" type="ORF">ITX44_39955</name>
</gene>
<keyword evidence="4 8" id="KW-0812">Transmembrane</keyword>
<dbReference type="InterPro" id="IPR036388">
    <property type="entry name" value="WH-like_DNA-bd_sf"/>
</dbReference>
<comment type="subcellular location">
    <subcellularLocation>
        <location evidence="1">Cell membrane</location>
        <topology evidence="1">Multi-pass membrane protein</topology>
    </subcellularLocation>
</comment>
<feature type="transmembrane region" description="Helical" evidence="8">
    <location>
        <begin position="62"/>
        <end position="81"/>
    </location>
</feature>
<feature type="transmembrane region" description="Helical" evidence="8">
    <location>
        <begin position="281"/>
        <end position="301"/>
    </location>
</feature>
<dbReference type="InterPro" id="IPR011701">
    <property type="entry name" value="MFS"/>
</dbReference>
<feature type="transmembrane region" description="Helical" evidence="8">
    <location>
        <begin position="487"/>
        <end position="505"/>
    </location>
</feature>
<sequence>MDRNTGTAAGPAAAAPGEQQDKRAVRVAIGALALGLLLASLDQTIVSTALPTIVSELGGIDHLSWVVTAYLLASTAATPLWGKLGDMYGRKRLYQAVIVLFLIGSALCGVARNMPELIAFRALQGLGGGGLIALSMAIVGDIVPPRDRGRYQGVFGAVFGASSVLGPLLGGVFTEQLSWRWVFYVNLPIGAVALAVIAAVLHIPARRTEHRIDYLGMAVVAAAATCLVLVTSLGGTTLKWSSPGIIGLAVAGVVLVVVFLFIERRAEEPVLPPRLFRIRTFALCSAISFVVGFAMFGAMTYLPTFLQVVHGYSPTLSGVHMIPMVLGLLVASTGSGQIISRTGRWKVFPVIGTAVVGVGLLLLHQLDEFTATWVTSLYFVIFGFGLGLVLQVLVLAVQNAVGYQDLGTATSGATFFRSIGASFGVSVFGTIFTNQLRHKLGSALRGVPLPPGLHPASLQADPKAVAALPGPVKTPVLHAYSTSITTVFLYAAPVAFAAFVLSWFLKEQPLRGTVRVPDGSETVGTNPVERSSLDEIARCLSLLGSREARRDLYIRITAMSKADIHPATSWLVLRLARDGEADPVELARHATVPAEIIETAATEAETRGYAVREGNPLRLTESGLVLADRLIEARRSVLAGLLGDWDPERHSELAALVRKLSGELCGADTDRPEGHHRNHDRTGAAAGGNAR</sequence>
<dbReference type="CDD" id="cd17502">
    <property type="entry name" value="MFS_Azr1_MDR_like"/>
    <property type="match status" value="1"/>
</dbReference>
<accession>A0ABS2U814</accession>
<feature type="transmembrane region" description="Helical" evidence="8">
    <location>
        <begin position="321"/>
        <end position="340"/>
    </location>
</feature>
<feature type="transmembrane region" description="Helical" evidence="8">
    <location>
        <begin position="93"/>
        <end position="112"/>
    </location>
</feature>
<keyword evidence="3" id="KW-1003">Cell membrane</keyword>
<dbReference type="Gene3D" id="1.10.10.10">
    <property type="entry name" value="Winged helix-like DNA-binding domain superfamily/Winged helix DNA-binding domain"/>
    <property type="match status" value="1"/>
</dbReference>
<keyword evidence="6 8" id="KW-0472">Membrane</keyword>